<dbReference type="GeneID" id="19464692"/>
<dbReference type="RefSeq" id="XP_008077118.1">
    <property type="nucleotide sequence ID" value="XM_008078927.1"/>
</dbReference>
<dbReference type="HOGENOM" id="CLU_045150_1_0_1"/>
<dbReference type="eggNOG" id="ENOG502S54P">
    <property type="taxonomic scope" value="Eukaryota"/>
</dbReference>
<evidence type="ECO:0000313" key="2">
    <source>
        <dbReference type="Proteomes" id="UP000016922"/>
    </source>
</evidence>
<accession>S3DEZ5</accession>
<dbReference type="STRING" id="1116229.S3DEZ5"/>
<name>S3DEZ5_GLAL2</name>
<protein>
    <recommendedName>
        <fullName evidence="3">SWIM-type domain-containing protein</fullName>
    </recommendedName>
</protein>
<evidence type="ECO:0000313" key="1">
    <source>
        <dbReference type="EMBL" id="EPE36300.1"/>
    </source>
</evidence>
<organism evidence="1 2">
    <name type="scientific">Glarea lozoyensis (strain ATCC 20868 / MF5171)</name>
    <dbReference type="NCBI Taxonomy" id="1116229"/>
    <lineage>
        <taxon>Eukaryota</taxon>
        <taxon>Fungi</taxon>
        <taxon>Dikarya</taxon>
        <taxon>Ascomycota</taxon>
        <taxon>Pezizomycotina</taxon>
        <taxon>Leotiomycetes</taxon>
        <taxon>Helotiales</taxon>
        <taxon>Helotiaceae</taxon>
        <taxon>Glarea</taxon>
    </lineage>
</organism>
<keyword evidence="2" id="KW-1185">Reference proteome</keyword>
<gene>
    <name evidence="1" type="ORF">GLAREA_05638</name>
</gene>
<proteinExistence type="predicted"/>
<reference evidence="1 2" key="1">
    <citation type="journal article" date="2013" name="BMC Genomics">
        <title>Genomics-driven discovery of the pneumocandin biosynthetic gene cluster in the fungus Glarea lozoyensis.</title>
        <authorList>
            <person name="Chen L."/>
            <person name="Yue Q."/>
            <person name="Zhang X."/>
            <person name="Xiang M."/>
            <person name="Wang C."/>
            <person name="Li S."/>
            <person name="Che Y."/>
            <person name="Ortiz-Lopez F.J."/>
            <person name="Bills G.F."/>
            <person name="Liu X."/>
            <person name="An Z."/>
        </authorList>
    </citation>
    <scope>NUCLEOTIDE SEQUENCE [LARGE SCALE GENOMIC DNA]</scope>
    <source>
        <strain evidence="2">ATCC 20868 / MF5171</strain>
    </source>
</reference>
<dbReference type="Proteomes" id="UP000016922">
    <property type="component" value="Unassembled WGS sequence"/>
</dbReference>
<dbReference type="OMA" id="HAWNCTC"/>
<dbReference type="AlphaFoldDB" id="S3DEZ5"/>
<dbReference type="EMBL" id="KE145353">
    <property type="protein sequence ID" value="EPE36300.1"/>
    <property type="molecule type" value="Genomic_DNA"/>
</dbReference>
<evidence type="ECO:0008006" key="3">
    <source>
        <dbReference type="Google" id="ProtNLM"/>
    </source>
</evidence>
<sequence length="221" mass="24680">MSTLPTPRQLITNLINTLTESPQTPPPQIQSTNTNPLKHLPPSHRKILSTLHVLLPPGMLLQALDLLDRGLVTRVMQTTSELPSQEPTSENQRALERQERNEIYTVSSSQPQKRFSSSTTQIYHVRLEAWNCTCAAFTFSAFPSYGATIKPWEHPPHNSNGAEEKMERDGWEFGGLSQDEGVVVCKHLLACLLVERWGDVLGGMVKERRVGREEMAGLGGE</sequence>
<dbReference type="KEGG" id="glz:GLAREA_05638"/>
<dbReference type="OrthoDB" id="74545at2759"/>